<feature type="region of interest" description="Disordered" evidence="1">
    <location>
        <begin position="24"/>
        <end position="48"/>
    </location>
</feature>
<feature type="chain" id="PRO_5011745368" evidence="2">
    <location>
        <begin position="25"/>
        <end position="333"/>
    </location>
</feature>
<dbReference type="Gene3D" id="3.30.1150.10">
    <property type="match status" value="1"/>
</dbReference>
<evidence type="ECO:0000313" key="3">
    <source>
        <dbReference type="EMBL" id="SFQ48605.1"/>
    </source>
</evidence>
<dbReference type="AlphaFoldDB" id="A0A1I5YX44"/>
<dbReference type="STRING" id="1227077.SAMN04515668_2502"/>
<sequence>MPLHSLLRGSLLLASVLMSNCSQGQAPAEAPAGPALPAPTTSPLPELLEGGGEQAVRAAVQQGIVIPWGTPVPAPTSRVVVRFVVGTLGEVDKEEIVQGLNPTVDAAVLASVRALPLFCPVQRAGKYQRVPYVLAIEAPGVVTPAQRREAETRWRQTARRLPGEADSTFVRRVLPLSYTDNLLAYAWRPSAFGKQLFFSQRGGENNQGGTDLYLLDPYQPDTYAVQILPIETMGDLTDLAAFFFADATGDGRPDLLALAECSLRETFVIEGERMTGRANQYETHVWQDAGVDKAGRPRYREDLTPRPYLDGLPKAAEVRRALARHARSRPRAK</sequence>
<dbReference type="OrthoDB" id="885087at2"/>
<protein>
    <submittedName>
        <fullName evidence="3">Uncharacterized protein</fullName>
    </submittedName>
</protein>
<keyword evidence="2" id="KW-0732">Signal</keyword>
<keyword evidence="4" id="KW-1185">Reference proteome</keyword>
<reference evidence="4" key="1">
    <citation type="submission" date="2016-10" db="EMBL/GenBank/DDBJ databases">
        <authorList>
            <person name="Varghese N."/>
            <person name="Submissions S."/>
        </authorList>
    </citation>
    <scope>NUCLEOTIDE SEQUENCE [LARGE SCALE GENOMIC DNA]</scope>
    <source>
        <strain evidence="4">OR362-8,ATCC BAA-1266,JCM 13504</strain>
    </source>
</reference>
<dbReference type="SUPFAM" id="SSF74653">
    <property type="entry name" value="TolA/TonB C-terminal domain"/>
    <property type="match status" value="1"/>
</dbReference>
<dbReference type="EMBL" id="FOXS01000003">
    <property type="protein sequence ID" value="SFQ48605.1"/>
    <property type="molecule type" value="Genomic_DNA"/>
</dbReference>
<feature type="compositionally biased region" description="Low complexity" evidence="1">
    <location>
        <begin position="24"/>
        <end position="33"/>
    </location>
</feature>
<evidence type="ECO:0000313" key="4">
    <source>
        <dbReference type="Proteomes" id="UP000199029"/>
    </source>
</evidence>
<evidence type="ECO:0000256" key="1">
    <source>
        <dbReference type="SAM" id="MobiDB-lite"/>
    </source>
</evidence>
<name>A0A1I5YX44_HYMAR</name>
<feature type="signal peptide" evidence="2">
    <location>
        <begin position="1"/>
        <end position="24"/>
    </location>
</feature>
<organism evidence="3 4">
    <name type="scientific">Hymenobacter arizonensis</name>
    <name type="common">Siccationidurans arizonensis</name>
    <dbReference type="NCBI Taxonomy" id="1227077"/>
    <lineage>
        <taxon>Bacteria</taxon>
        <taxon>Pseudomonadati</taxon>
        <taxon>Bacteroidota</taxon>
        <taxon>Cytophagia</taxon>
        <taxon>Cytophagales</taxon>
        <taxon>Hymenobacteraceae</taxon>
        <taxon>Hymenobacter</taxon>
    </lineage>
</organism>
<evidence type="ECO:0000256" key="2">
    <source>
        <dbReference type="SAM" id="SignalP"/>
    </source>
</evidence>
<dbReference type="Proteomes" id="UP000199029">
    <property type="component" value="Unassembled WGS sequence"/>
</dbReference>
<accession>A0A1I5YX44</accession>
<gene>
    <name evidence="3" type="ORF">SAMN04515668_2502</name>
</gene>
<proteinExistence type="predicted"/>